<evidence type="ECO:0000256" key="2">
    <source>
        <dbReference type="ARBA" id="ARBA00022723"/>
    </source>
</evidence>
<evidence type="ECO:0000256" key="1">
    <source>
        <dbReference type="ARBA" id="ARBA00022679"/>
    </source>
</evidence>
<dbReference type="CDD" id="cd02009">
    <property type="entry name" value="TPP_SHCHC_synthase"/>
    <property type="match status" value="1"/>
</dbReference>
<dbReference type="InterPro" id="IPR004433">
    <property type="entry name" value="MenaQ_synth_MenD"/>
</dbReference>
<reference evidence="10 11" key="1">
    <citation type="submission" date="2021-01" db="EMBL/GenBank/DDBJ databases">
        <title>Carboxyliciviraga sp.nov., isolated from coastal sediments.</title>
        <authorList>
            <person name="Lu D."/>
            <person name="Zhang T."/>
        </authorList>
    </citation>
    <scope>NUCLEOTIDE SEQUENCE [LARGE SCALE GENOMIC DNA]</scope>
    <source>
        <strain evidence="10 11">N1Y132</strain>
    </source>
</reference>
<comment type="cofactor">
    <cofactor evidence="6">
        <name>thiamine diphosphate</name>
        <dbReference type="ChEBI" id="CHEBI:58937"/>
    </cofactor>
    <text evidence="6">Binds 1 thiamine pyrophosphate per subunit.</text>
</comment>
<feature type="domain" description="Menaquinone biosynthesis protein MenD middle" evidence="9">
    <location>
        <begin position="214"/>
        <end position="390"/>
    </location>
</feature>
<dbReference type="EC" id="2.2.1.9" evidence="6"/>
<dbReference type="Gene3D" id="3.40.50.1220">
    <property type="entry name" value="TPP-binding domain"/>
    <property type="match status" value="1"/>
</dbReference>
<comment type="function">
    <text evidence="6">Catalyzes the thiamine diphosphate-dependent decarboxylation of 2-oxoglutarate and the subsequent addition of the resulting succinic semialdehyde-thiamine pyrophosphate anion to isochorismate to yield 2-succinyl-5-enolpyruvyl-6-hydroxy-3-cyclohexene-1-carboxylate (SEPHCHC).</text>
</comment>
<evidence type="ECO:0000313" key="10">
    <source>
        <dbReference type="EMBL" id="MBK3519871.1"/>
    </source>
</evidence>
<dbReference type="EMBL" id="JAENRR010000099">
    <property type="protein sequence ID" value="MBK3519871.1"/>
    <property type="molecule type" value="Genomic_DNA"/>
</dbReference>
<comment type="similarity">
    <text evidence="6">Belongs to the TPP enzyme family. MenD subfamily.</text>
</comment>
<proteinExistence type="inferred from homology"/>
<dbReference type="InterPro" id="IPR032264">
    <property type="entry name" value="MenD_middle"/>
</dbReference>
<comment type="pathway">
    <text evidence="6">Quinol/quinone metabolism; menaquinone biosynthesis.</text>
</comment>
<dbReference type="PIRSF" id="PIRSF004983">
    <property type="entry name" value="MenD"/>
    <property type="match status" value="1"/>
</dbReference>
<comment type="catalytic activity">
    <reaction evidence="6">
        <text>isochorismate + 2-oxoglutarate + H(+) = 5-enolpyruvoyl-6-hydroxy-2-succinyl-cyclohex-3-ene-1-carboxylate + CO2</text>
        <dbReference type="Rhea" id="RHEA:25593"/>
        <dbReference type="ChEBI" id="CHEBI:15378"/>
        <dbReference type="ChEBI" id="CHEBI:16526"/>
        <dbReference type="ChEBI" id="CHEBI:16810"/>
        <dbReference type="ChEBI" id="CHEBI:29780"/>
        <dbReference type="ChEBI" id="CHEBI:58818"/>
        <dbReference type="EC" id="2.2.1.9"/>
    </reaction>
</comment>
<feature type="domain" description="Thiamine pyrophosphate enzyme N-terminal TPP-binding" evidence="8">
    <location>
        <begin position="9"/>
        <end position="118"/>
    </location>
</feature>
<accession>A0ABS1HQF6</accession>
<protein>
    <recommendedName>
        <fullName evidence="6">2-succinyl-5-enolpyruvyl-6-hydroxy-3-cyclohexene-1-carboxylate synthase</fullName>
        <shortName evidence="6">SEPHCHC synthase</shortName>
        <ecNumber evidence="6">2.2.1.9</ecNumber>
    </recommendedName>
    <alternativeName>
        <fullName evidence="6">Menaquinone biosynthesis protein MenD</fullName>
    </alternativeName>
</protein>
<comment type="subunit">
    <text evidence="6">Homodimer.</text>
</comment>
<comment type="pathway">
    <text evidence="6">Quinol/quinone metabolism; 1,4-dihydroxy-2-naphthoate biosynthesis; 1,4-dihydroxy-2-naphthoate from chorismate: step 2/7.</text>
</comment>
<keyword evidence="3 6" id="KW-0460">Magnesium</keyword>
<dbReference type="InterPro" id="IPR011766">
    <property type="entry name" value="TPP_enzyme_TPP-bd"/>
</dbReference>
<dbReference type="CDD" id="cd07037">
    <property type="entry name" value="TPP_PYR_MenD"/>
    <property type="match status" value="1"/>
</dbReference>
<keyword evidence="4 6" id="KW-0786">Thiamine pyrophosphate</keyword>
<evidence type="ECO:0000256" key="3">
    <source>
        <dbReference type="ARBA" id="ARBA00022842"/>
    </source>
</evidence>
<dbReference type="NCBIfam" id="TIGR00173">
    <property type="entry name" value="menD"/>
    <property type="match status" value="1"/>
</dbReference>
<evidence type="ECO:0000256" key="5">
    <source>
        <dbReference type="ARBA" id="ARBA00023211"/>
    </source>
</evidence>
<evidence type="ECO:0000259" key="8">
    <source>
        <dbReference type="Pfam" id="PF02776"/>
    </source>
</evidence>
<comment type="cofactor">
    <cofactor evidence="6">
        <name>Mg(2+)</name>
        <dbReference type="ChEBI" id="CHEBI:18420"/>
    </cofactor>
    <cofactor evidence="6">
        <name>Mn(2+)</name>
        <dbReference type="ChEBI" id="CHEBI:29035"/>
    </cofactor>
</comment>
<dbReference type="RefSeq" id="WP_200467090.1">
    <property type="nucleotide sequence ID" value="NZ_JAENRR010000099.1"/>
</dbReference>
<dbReference type="HAMAP" id="MF_01659">
    <property type="entry name" value="MenD"/>
    <property type="match status" value="1"/>
</dbReference>
<dbReference type="Pfam" id="PF02776">
    <property type="entry name" value="TPP_enzyme_N"/>
    <property type="match status" value="1"/>
</dbReference>
<dbReference type="PANTHER" id="PTHR42916">
    <property type="entry name" value="2-SUCCINYL-5-ENOLPYRUVYL-6-HYDROXY-3-CYCLOHEXENE-1-CARBOXYLATE SYNTHASE"/>
    <property type="match status" value="1"/>
</dbReference>
<evidence type="ECO:0000256" key="6">
    <source>
        <dbReference type="HAMAP-Rule" id="MF_01659"/>
    </source>
</evidence>
<dbReference type="Pfam" id="PF02775">
    <property type="entry name" value="TPP_enzyme_C"/>
    <property type="match status" value="1"/>
</dbReference>
<dbReference type="Gene3D" id="3.40.50.970">
    <property type="match status" value="2"/>
</dbReference>
<keyword evidence="5 6" id="KW-0464">Manganese</keyword>
<dbReference type="Pfam" id="PF16582">
    <property type="entry name" value="TPP_enzyme_M_2"/>
    <property type="match status" value="1"/>
</dbReference>
<organism evidence="10 11">
    <name type="scientific">Carboxylicivirga marina</name>
    <dbReference type="NCBI Taxonomy" id="2800988"/>
    <lineage>
        <taxon>Bacteria</taxon>
        <taxon>Pseudomonadati</taxon>
        <taxon>Bacteroidota</taxon>
        <taxon>Bacteroidia</taxon>
        <taxon>Marinilabiliales</taxon>
        <taxon>Marinilabiliaceae</taxon>
        <taxon>Carboxylicivirga</taxon>
    </lineage>
</organism>
<name>A0ABS1HQF6_9BACT</name>
<dbReference type="SUPFAM" id="SSF52518">
    <property type="entry name" value="Thiamin diphosphate-binding fold (THDP-binding)"/>
    <property type="match status" value="2"/>
</dbReference>
<evidence type="ECO:0000259" key="7">
    <source>
        <dbReference type="Pfam" id="PF02775"/>
    </source>
</evidence>
<dbReference type="InterPro" id="IPR029061">
    <property type="entry name" value="THDP-binding"/>
</dbReference>
<keyword evidence="6" id="KW-0474">Menaquinone biosynthesis</keyword>
<evidence type="ECO:0000259" key="9">
    <source>
        <dbReference type="Pfam" id="PF16582"/>
    </source>
</evidence>
<evidence type="ECO:0000313" key="11">
    <source>
        <dbReference type="Proteomes" id="UP000605676"/>
    </source>
</evidence>
<dbReference type="GO" id="GO:0070204">
    <property type="term" value="F:2-succinyl-5-enolpyruvyl-6-hydroxy-3-cyclohexene-1-carboxylic-acid synthase activity"/>
    <property type="evidence" value="ECO:0007669"/>
    <property type="project" value="UniProtKB-EC"/>
</dbReference>
<comment type="caution">
    <text evidence="10">The sequence shown here is derived from an EMBL/GenBank/DDBJ whole genome shotgun (WGS) entry which is preliminary data.</text>
</comment>
<dbReference type="InterPro" id="IPR012001">
    <property type="entry name" value="Thiamin_PyroP_enz_TPP-bd_dom"/>
</dbReference>
<keyword evidence="2 6" id="KW-0479">Metal-binding</keyword>
<dbReference type="PANTHER" id="PTHR42916:SF1">
    <property type="entry name" value="PROTEIN PHYLLO, CHLOROPLASTIC"/>
    <property type="match status" value="1"/>
</dbReference>
<evidence type="ECO:0000256" key="4">
    <source>
        <dbReference type="ARBA" id="ARBA00023052"/>
    </source>
</evidence>
<sequence>MSKAVSDKKVVKTLIDICISEGLREVVISPGSRNAPLTLTFAAHDEFECFSIVDERSAGFFALGMAQQTGRPVALVCTSGSALLNYAPAISEAYYQNVPLVVISADRPLEWIDQADGQTIRQLGALDNFVKYSCQLPTSKNASSWHVNRVVSEAFYHCRFKLAGPVHINVPLAEPLYGKTVHAEEKQRQIKQVTSCSSIADESIKQLSEEWGANDKVLIVAGMLQPNTEFQQILRQLSDMEQVVVLAETTSNINGDHIICGIDKTVSTITEEEVHFFKPSLLITFDGAVVSKMVKTFLRNYPAKGHWHISPVSRHLDTYKQLSTSIEAQPLEFFKQLLPHISEVKSRYRTTWLKRAERSEKHHDEYLVKNGWNDLKAYAHLASHLPKNWQIQWGNSSAIRYAQLFKAFYNNNSYSNRGTSGIDGCVSTAVGASYISEQPSLLIVGDLSFMYDSNGLWNNYLKPNLRIVVINNGGGGIFRFIPGPSDSEELETYFEASHQLNVQPLAEMYGVKYLMANNEETLNETIEQLFAPGDRPIILEIKTPAKENAGVLKSYFKRLKEEL</sequence>
<feature type="domain" description="Thiamine pyrophosphate enzyme TPP-binding" evidence="7">
    <location>
        <begin position="402"/>
        <end position="541"/>
    </location>
</feature>
<dbReference type="Proteomes" id="UP000605676">
    <property type="component" value="Unassembled WGS sequence"/>
</dbReference>
<gene>
    <name evidence="6 10" type="primary">menD</name>
    <name evidence="10" type="ORF">JIV24_21205</name>
</gene>
<keyword evidence="1 6" id="KW-0808">Transferase</keyword>
<keyword evidence="11" id="KW-1185">Reference proteome</keyword>